<keyword evidence="6" id="KW-0547">Nucleotide-binding</keyword>
<proteinExistence type="inferred from homology"/>
<feature type="domain" description="SUMO-activating enzyme subunit 2 C-terminal" evidence="16">
    <location>
        <begin position="756"/>
        <end position="838"/>
    </location>
</feature>
<evidence type="ECO:0000256" key="10">
    <source>
        <dbReference type="ARBA" id="ARBA00023242"/>
    </source>
</evidence>
<dbReference type="Proteomes" id="UP001177744">
    <property type="component" value="Unassembled WGS sequence"/>
</dbReference>
<dbReference type="AlphaFoldDB" id="A0AA40HGE8"/>
<evidence type="ECO:0000259" key="14">
    <source>
        <dbReference type="Pfam" id="PF00899"/>
    </source>
</evidence>
<dbReference type="GO" id="GO:0005737">
    <property type="term" value="C:cytoplasm"/>
    <property type="evidence" value="ECO:0007669"/>
    <property type="project" value="TreeGrafter"/>
</dbReference>
<keyword evidence="7" id="KW-0833">Ubl conjugation pathway</keyword>
<evidence type="ECO:0000256" key="5">
    <source>
        <dbReference type="ARBA" id="ARBA00022723"/>
    </source>
</evidence>
<sequence length="989" mass="107945">MALSRGLPRELAEAVTRGRVLVVGAGGIGCELLKNLVLTGFSHIDLVRARRARGLMGGGGVVGPRSGGRDRSGSAPAGREAPGVPAGERELIGGGGAGLAAGWPARDAEEAAGPIFRASRRARPPLPGPRRCVAFLGWRSGLWSCGLRAVPSFNGRRAGIALLVHVIDLDTIDVSNLNRQFLFQKKHVGRSKAQVAKESVLQFYPKANIIAYHDSIMNPDYNVEFFRQFILVMNALDNRAARNHVNRMCLAADVPLIESGTAGYLGQVTTIKKGVTECYECHPKPTQRTFPGCTIRNTPSEPIHCIVWAKYLFNCLGKKMLIKKYLLTELTLKLPVREPMEAEARVRASNEDGDIKRISTKEWAKSTGYDPVKLFTKLFKDDIRYLLTMDKLWRKRKPPVPLDWAEVQSQGEEINAADQQNEPQLGLKDQQVLDVKSYARLFSKSIETLRVHLAEKGDGAELIWDKIFLNKQPNPRKKLLVPCALDPPNLNCYVCASKPEVTVRLNVHKVTVLTLQDKGHSFIRTQGHVLTGPGCVASPGPRCARLPPDPGSSLTQIQGHTASPGPGIQLHPDPGAHGLTRTQGHVASPGPRGVWPHPDLGVCGLTRDPGSSFTRTQGRVASPGPGTQPHPDPGAHGLTRTRDLASPNQDRVASPGSRGPWPHPDPGPDRGRPIIVKEKFAMVAPDVQIEDGKGTILISSEEGETEANNHKKLSEFGIRNGSRLQADDFLQDYTLLINILHSEDLGKDVEFEVVGDAPEKVGPKQAEDAAKSITNGSDDGAQPSTSTAQEQDDVLIVDSDEEGPSNNADINAEERSRKRKLDEKENISTKRSRTEQTKELDDVIAKNCSGEDCCQELFEMYDKGFVICFGGQSPGHLSSIRHVAPKARPHLRTCSSASVFRSIPLGPHPQDPEGRFWKKQGVLTSLADFLWWSQPRVISSLAQPEVCFSPAWPWGPEHKDQAQGPVPNQPWLLALGAFPTWQVGGSSNQ</sequence>
<evidence type="ECO:0000256" key="7">
    <source>
        <dbReference type="ARBA" id="ARBA00022786"/>
    </source>
</evidence>
<comment type="caution">
    <text evidence="17">The sequence shown here is derived from an EMBL/GenBank/DDBJ whole genome shotgun (WGS) entry which is preliminary data.</text>
</comment>
<dbReference type="SUPFAM" id="SSF69572">
    <property type="entry name" value="Activating enzymes of the ubiquitin-like proteins"/>
    <property type="match status" value="2"/>
</dbReference>
<feature type="compositionally biased region" description="Polar residues" evidence="13">
    <location>
        <begin position="772"/>
        <end position="789"/>
    </location>
</feature>
<evidence type="ECO:0000256" key="13">
    <source>
        <dbReference type="SAM" id="MobiDB-lite"/>
    </source>
</evidence>
<keyword evidence="4" id="KW-0808">Transferase</keyword>
<dbReference type="Pfam" id="PF00899">
    <property type="entry name" value="ThiF"/>
    <property type="match status" value="2"/>
</dbReference>
<feature type="region of interest" description="Disordered" evidence="13">
    <location>
        <begin position="58"/>
        <end position="89"/>
    </location>
</feature>
<dbReference type="GO" id="GO:0016740">
    <property type="term" value="F:transferase activity"/>
    <property type="evidence" value="ECO:0007669"/>
    <property type="project" value="UniProtKB-KW"/>
</dbReference>
<dbReference type="EMBL" id="JAULJE010000021">
    <property type="protein sequence ID" value="KAK1330320.1"/>
    <property type="molecule type" value="Genomic_DNA"/>
</dbReference>
<evidence type="ECO:0000256" key="1">
    <source>
        <dbReference type="ARBA" id="ARBA00004123"/>
    </source>
</evidence>
<reference evidence="17" key="1">
    <citation type="submission" date="2023-06" db="EMBL/GenBank/DDBJ databases">
        <title>Reference genome for the Northern bat (Eptesicus nilssonii), a most northern bat species.</title>
        <authorList>
            <person name="Laine V.N."/>
            <person name="Pulliainen A.T."/>
            <person name="Lilley T.M."/>
        </authorList>
    </citation>
    <scope>NUCLEOTIDE SEQUENCE</scope>
    <source>
        <strain evidence="17">BLF_Eptnil</strain>
        <tissue evidence="17">Kidney</tissue>
    </source>
</reference>
<dbReference type="PANTHER" id="PTHR10953">
    <property type="entry name" value="UBIQUITIN-ACTIVATING ENZYME E1"/>
    <property type="match status" value="1"/>
</dbReference>
<dbReference type="Gene3D" id="1.10.10.520">
    <property type="entry name" value="Ubiquitin activating enzymes (Uba3). Chain: B, domain 2"/>
    <property type="match status" value="1"/>
</dbReference>
<feature type="compositionally biased region" description="Basic and acidic residues" evidence="13">
    <location>
        <begin position="758"/>
        <end position="770"/>
    </location>
</feature>
<dbReference type="GO" id="GO:0016925">
    <property type="term" value="P:protein sumoylation"/>
    <property type="evidence" value="ECO:0007669"/>
    <property type="project" value="TreeGrafter"/>
</dbReference>
<dbReference type="PROSITE" id="PS51257">
    <property type="entry name" value="PROKAR_LIPOPROTEIN"/>
    <property type="match status" value="1"/>
</dbReference>
<dbReference type="FunFam" id="3.40.50.720:FF:000618">
    <property type="entry name" value="SUMO-activating enzyme subunit 2"/>
    <property type="match status" value="1"/>
</dbReference>
<dbReference type="GO" id="GO:0031510">
    <property type="term" value="C:SUMO activating enzyme complex"/>
    <property type="evidence" value="ECO:0007669"/>
    <property type="project" value="TreeGrafter"/>
</dbReference>
<feature type="domain" description="THIF-type NAD/FAD binding fold" evidence="14">
    <location>
        <begin position="164"/>
        <end position="309"/>
    </location>
</feature>
<dbReference type="Pfam" id="PF14732">
    <property type="entry name" value="UAE_UbL"/>
    <property type="match status" value="1"/>
</dbReference>
<dbReference type="GO" id="GO:0005524">
    <property type="term" value="F:ATP binding"/>
    <property type="evidence" value="ECO:0007669"/>
    <property type="project" value="UniProtKB-KW"/>
</dbReference>
<evidence type="ECO:0000256" key="3">
    <source>
        <dbReference type="ARBA" id="ARBA00005673"/>
    </source>
</evidence>
<dbReference type="FunFam" id="3.50.50.80:FF:000006">
    <property type="entry name" value="SUMO-activating enzyme subunit 2"/>
    <property type="match status" value="1"/>
</dbReference>
<evidence type="ECO:0000256" key="4">
    <source>
        <dbReference type="ARBA" id="ARBA00022679"/>
    </source>
</evidence>
<dbReference type="InterPro" id="IPR033127">
    <property type="entry name" value="UBQ-activ_enz_E1_Cys_AS"/>
</dbReference>
<evidence type="ECO:0000256" key="6">
    <source>
        <dbReference type="ARBA" id="ARBA00022741"/>
    </source>
</evidence>
<dbReference type="InterPro" id="IPR035985">
    <property type="entry name" value="Ubiquitin-activating_enz"/>
</dbReference>
<feature type="compositionally biased region" description="Polar residues" evidence="13">
    <location>
        <begin position="609"/>
        <end position="619"/>
    </location>
</feature>
<feature type="region of interest" description="Disordered" evidence="13">
    <location>
        <begin position="758"/>
        <end position="835"/>
    </location>
</feature>
<name>A0AA40HGE8_CNENI</name>
<gene>
    <name evidence="17" type="ORF">QTO34_010508</name>
</gene>
<dbReference type="InterPro" id="IPR045886">
    <property type="entry name" value="ThiF/MoeB/HesA"/>
</dbReference>
<evidence type="ECO:0000259" key="16">
    <source>
        <dbReference type="Pfam" id="PF16195"/>
    </source>
</evidence>
<feature type="domain" description="THIF-type NAD/FAD binding fold" evidence="14">
    <location>
        <begin position="10"/>
        <end position="47"/>
    </location>
</feature>
<comment type="similarity">
    <text evidence="3">Belongs to the ubiquitin-activating E1 family.</text>
</comment>
<evidence type="ECO:0008006" key="19">
    <source>
        <dbReference type="Google" id="ProtNLM"/>
    </source>
</evidence>
<dbReference type="Gene3D" id="3.40.50.720">
    <property type="entry name" value="NAD(P)-binding Rossmann-like Domain"/>
    <property type="match status" value="1"/>
</dbReference>
<dbReference type="InterPro" id="IPR028077">
    <property type="entry name" value="UAE_UbL_dom"/>
</dbReference>
<organism evidence="17 18">
    <name type="scientific">Cnephaeus nilssonii</name>
    <name type="common">Northern bat</name>
    <name type="synonym">Eptesicus nilssonii</name>
    <dbReference type="NCBI Taxonomy" id="3371016"/>
    <lineage>
        <taxon>Eukaryota</taxon>
        <taxon>Metazoa</taxon>
        <taxon>Chordata</taxon>
        <taxon>Craniata</taxon>
        <taxon>Vertebrata</taxon>
        <taxon>Euteleostomi</taxon>
        <taxon>Mammalia</taxon>
        <taxon>Eutheria</taxon>
        <taxon>Laurasiatheria</taxon>
        <taxon>Chiroptera</taxon>
        <taxon>Yangochiroptera</taxon>
        <taxon>Vespertilionidae</taxon>
        <taxon>Cnephaeus</taxon>
    </lineage>
</organism>
<dbReference type="Gene3D" id="3.50.50.80">
    <property type="entry name" value="Ubiquitin-activating enzyme E1, inactive adenylation domain, subdomain 1"/>
    <property type="match status" value="1"/>
</dbReference>
<evidence type="ECO:0000313" key="17">
    <source>
        <dbReference type="EMBL" id="KAK1330320.1"/>
    </source>
</evidence>
<keyword evidence="10" id="KW-0539">Nucleus</keyword>
<accession>A0AA40HGE8</accession>
<comment type="subunit">
    <text evidence="11">Heterodimer of SAE1 and UBA2/SAE2. The heterodimer corresponds to the two domains that are encoded on a single polypeptide chain in ubiquitin-activating enzyme E1. Interacts with UBE2I.</text>
</comment>
<evidence type="ECO:0000256" key="12">
    <source>
        <dbReference type="PROSITE-ProRule" id="PRU10132"/>
    </source>
</evidence>
<dbReference type="GO" id="GO:0046872">
    <property type="term" value="F:metal ion binding"/>
    <property type="evidence" value="ECO:0007669"/>
    <property type="project" value="UniProtKB-KW"/>
</dbReference>
<feature type="compositionally biased region" description="Polar residues" evidence="13">
    <location>
        <begin position="552"/>
        <end position="561"/>
    </location>
</feature>
<protein>
    <recommendedName>
        <fullName evidence="19">SUMO-activating enzyme subunit 2</fullName>
    </recommendedName>
</protein>
<feature type="compositionally biased region" description="Acidic residues" evidence="13">
    <location>
        <begin position="790"/>
        <end position="803"/>
    </location>
</feature>
<dbReference type="Pfam" id="PF16195">
    <property type="entry name" value="UBA2_C"/>
    <property type="match status" value="1"/>
</dbReference>
<keyword evidence="9" id="KW-0067">ATP-binding</keyword>
<dbReference type="PROSITE" id="PS00865">
    <property type="entry name" value="UBIQUITIN_ACTIVAT_2"/>
    <property type="match status" value="1"/>
</dbReference>
<evidence type="ECO:0000259" key="15">
    <source>
        <dbReference type="Pfam" id="PF14732"/>
    </source>
</evidence>
<keyword evidence="18" id="KW-1185">Reference proteome</keyword>
<dbReference type="PANTHER" id="PTHR10953:SF5">
    <property type="entry name" value="SUMO-ACTIVATING ENZYME SUBUNIT 2"/>
    <property type="match status" value="1"/>
</dbReference>
<feature type="domain" description="Ubiquitin/SUMO-activating enzyme ubiquitin-like" evidence="15">
    <location>
        <begin position="675"/>
        <end position="745"/>
    </location>
</feature>
<evidence type="ECO:0000256" key="9">
    <source>
        <dbReference type="ARBA" id="ARBA00022840"/>
    </source>
</evidence>
<feature type="active site" description="Glycyl thioester intermediate" evidence="12">
    <location>
        <position position="293"/>
    </location>
</feature>
<keyword evidence="5" id="KW-0479">Metal-binding</keyword>
<dbReference type="InterPro" id="IPR042449">
    <property type="entry name" value="Ub-E1_IAD_1"/>
</dbReference>
<evidence type="ECO:0000256" key="2">
    <source>
        <dbReference type="ARBA" id="ARBA00004718"/>
    </source>
</evidence>
<evidence type="ECO:0000313" key="18">
    <source>
        <dbReference type="Proteomes" id="UP001177744"/>
    </source>
</evidence>
<keyword evidence="8" id="KW-0862">Zinc</keyword>
<dbReference type="GO" id="GO:0019948">
    <property type="term" value="F:SUMO activating enzyme activity"/>
    <property type="evidence" value="ECO:0007669"/>
    <property type="project" value="TreeGrafter"/>
</dbReference>
<dbReference type="Gene3D" id="3.10.290.20">
    <property type="entry name" value="Ubiquitin-like 2 activating enzyme e1b. Chain: B, domain 3"/>
    <property type="match status" value="1"/>
</dbReference>
<feature type="region of interest" description="Disordered" evidence="13">
    <location>
        <begin position="549"/>
        <end position="672"/>
    </location>
</feature>
<dbReference type="InterPro" id="IPR023318">
    <property type="entry name" value="Ub_act_enz_dom_a_sf"/>
</dbReference>
<comment type="subcellular location">
    <subcellularLocation>
        <location evidence="1">Nucleus</location>
    </subcellularLocation>
</comment>
<dbReference type="InterPro" id="IPR000594">
    <property type="entry name" value="ThiF_NAD_FAD-bd"/>
</dbReference>
<dbReference type="InterPro" id="IPR032426">
    <property type="entry name" value="UBA2_C"/>
</dbReference>
<evidence type="ECO:0000256" key="8">
    <source>
        <dbReference type="ARBA" id="ARBA00022833"/>
    </source>
</evidence>
<feature type="compositionally biased region" description="Basic and acidic residues" evidence="13">
    <location>
        <begin position="812"/>
        <end position="835"/>
    </location>
</feature>
<dbReference type="FunFam" id="3.10.290.20:FF:000002">
    <property type="entry name" value="SUMO-activating enzyme subunit 2"/>
    <property type="match status" value="1"/>
</dbReference>
<evidence type="ECO:0000256" key="11">
    <source>
        <dbReference type="ARBA" id="ARBA00026003"/>
    </source>
</evidence>
<comment type="pathway">
    <text evidence="2">Protein modification; protein sumoylation.</text>
</comment>